<evidence type="ECO:0000313" key="2">
    <source>
        <dbReference type="Proteomes" id="UP000182229"/>
    </source>
</evidence>
<proteinExistence type="predicted"/>
<keyword evidence="2" id="KW-1185">Reference proteome</keyword>
<dbReference type="AlphaFoldDB" id="A0A1L9AW06"/>
<dbReference type="EMBL" id="MPIN01000022">
    <property type="protein sequence ID" value="OJH34167.1"/>
    <property type="molecule type" value="Genomic_DNA"/>
</dbReference>
<reference evidence="1 2" key="2">
    <citation type="submission" date="2016-12" db="EMBL/GenBank/DDBJ databases">
        <title>Draft Genome Sequence of Cystobacter ferrugineus Strain Cbfe23.</title>
        <authorList>
            <person name="Akbar S."/>
            <person name="Dowd S.E."/>
            <person name="Stevens D.C."/>
        </authorList>
    </citation>
    <scope>NUCLEOTIDE SEQUENCE [LARGE SCALE GENOMIC DNA]</scope>
    <source>
        <strain evidence="1 2">Cbfe23</strain>
    </source>
</reference>
<name>A0A1L9AW06_9BACT</name>
<protein>
    <submittedName>
        <fullName evidence="1">Uncharacterized protein</fullName>
    </submittedName>
</protein>
<organism evidence="1 2">
    <name type="scientific">Cystobacter ferrugineus</name>
    <dbReference type="NCBI Taxonomy" id="83449"/>
    <lineage>
        <taxon>Bacteria</taxon>
        <taxon>Pseudomonadati</taxon>
        <taxon>Myxococcota</taxon>
        <taxon>Myxococcia</taxon>
        <taxon>Myxococcales</taxon>
        <taxon>Cystobacterineae</taxon>
        <taxon>Archangiaceae</taxon>
        <taxon>Cystobacter</taxon>
    </lineage>
</organism>
<reference evidence="2" key="1">
    <citation type="submission" date="2016-11" db="EMBL/GenBank/DDBJ databases">
        <authorList>
            <person name="Shukria A."/>
            <person name="Stevens D.C."/>
        </authorList>
    </citation>
    <scope>NUCLEOTIDE SEQUENCE [LARGE SCALE GENOMIC DNA]</scope>
    <source>
        <strain evidence="2">Cbfe23</strain>
    </source>
</reference>
<gene>
    <name evidence="1" type="ORF">BON30_45240</name>
</gene>
<evidence type="ECO:0000313" key="1">
    <source>
        <dbReference type="EMBL" id="OJH34167.1"/>
    </source>
</evidence>
<accession>A0A1L9AW06</accession>
<sequence length="146" mass="15744">MAELLAHAPSVLISLLALAAVARTLHQALLKQSGSSALFESLGCMLGRTCVAWAWSAIRSAMSMEHSSLIEELVDMTVDMAMIHGAEVTRALRNQAETFRRLAAMEAGSDSNGFAKAKYIGLEALMHFLAGVVDGALDGMRNRPRW</sequence>
<comment type="caution">
    <text evidence="1">The sequence shown here is derived from an EMBL/GenBank/DDBJ whole genome shotgun (WGS) entry which is preliminary data.</text>
</comment>
<dbReference type="Proteomes" id="UP000182229">
    <property type="component" value="Unassembled WGS sequence"/>
</dbReference>